<feature type="transmembrane region" description="Helical" evidence="5">
    <location>
        <begin position="94"/>
        <end position="113"/>
    </location>
</feature>
<keyword evidence="5" id="KW-1003">Cell membrane</keyword>
<keyword evidence="8" id="KW-1185">Reference proteome</keyword>
<reference evidence="7" key="3">
    <citation type="submission" date="2024-03" db="EMBL/GenBank/DDBJ databases">
        <authorList>
            <person name="Bromfield E.S.P."/>
            <person name="Cloutier S."/>
        </authorList>
    </citation>
    <scope>NUCLEOTIDE SEQUENCE</scope>
    <source>
        <strain evidence="7">5S5</strain>
    </source>
</reference>
<evidence type="ECO:0000313" key="8">
    <source>
        <dbReference type="Proteomes" id="UP001432046"/>
    </source>
</evidence>
<protein>
    <recommendedName>
        <fullName evidence="5">Probable membrane transporter protein</fullName>
    </recommendedName>
</protein>
<comment type="similarity">
    <text evidence="5">Belongs to the 4-toluene sulfonate uptake permease (TSUP) (TC 2.A.102) family.</text>
</comment>
<dbReference type="EMBL" id="CP147711">
    <property type="protein sequence ID" value="WXC76940.1"/>
    <property type="molecule type" value="Genomic_DNA"/>
</dbReference>
<keyword evidence="4 5" id="KW-0472">Membrane</keyword>
<feature type="transmembrane region" description="Helical" evidence="5">
    <location>
        <begin position="68"/>
        <end position="88"/>
    </location>
</feature>
<dbReference type="Proteomes" id="UP001432046">
    <property type="component" value="Chromosome"/>
</dbReference>
<feature type="transmembrane region" description="Helical" evidence="5">
    <location>
        <begin position="125"/>
        <end position="153"/>
    </location>
</feature>
<dbReference type="Pfam" id="PF01925">
    <property type="entry name" value="TauE"/>
    <property type="match status" value="1"/>
</dbReference>
<reference evidence="7" key="2">
    <citation type="journal article" date="2021" name="Int. J. Syst. Evol. Microbiol.">
        <title>Bradyrhizobium septentrionale sp. nov. (sv. septentrionale) and Bradyrhizobium quebecense sp. nov. (sv. septentrionale) associated with legumes native to Canada possess rearranged symbiosis genes and numerous insertion sequences.</title>
        <authorList>
            <person name="Bromfield E.S.P."/>
            <person name="Cloutier S."/>
        </authorList>
    </citation>
    <scope>NUCLEOTIDE SEQUENCE</scope>
    <source>
        <strain evidence="7">5S5</strain>
    </source>
</reference>
<gene>
    <name evidence="6" type="ORF">HAP48_019540</name>
    <name evidence="7" type="ORF">WDK88_26095</name>
</gene>
<dbReference type="GO" id="GO:0005886">
    <property type="term" value="C:plasma membrane"/>
    <property type="evidence" value="ECO:0007669"/>
    <property type="project" value="UniProtKB-SubCell"/>
</dbReference>
<feature type="transmembrane region" description="Helical" evidence="5">
    <location>
        <begin position="42"/>
        <end position="61"/>
    </location>
</feature>
<evidence type="ECO:0000256" key="2">
    <source>
        <dbReference type="ARBA" id="ARBA00022692"/>
    </source>
</evidence>
<name>A0A973W0C8_9BRAD</name>
<evidence type="ECO:0000256" key="5">
    <source>
        <dbReference type="RuleBase" id="RU363041"/>
    </source>
</evidence>
<evidence type="ECO:0000256" key="4">
    <source>
        <dbReference type="ARBA" id="ARBA00023136"/>
    </source>
</evidence>
<feature type="transmembrane region" description="Helical" evidence="5">
    <location>
        <begin position="219"/>
        <end position="239"/>
    </location>
</feature>
<dbReference type="PANTHER" id="PTHR43483">
    <property type="entry name" value="MEMBRANE TRANSPORTER PROTEIN HI_0806-RELATED"/>
    <property type="match status" value="1"/>
</dbReference>
<evidence type="ECO:0000256" key="1">
    <source>
        <dbReference type="ARBA" id="ARBA00004141"/>
    </source>
</evidence>
<dbReference type="RefSeq" id="WP_166204514.1">
    <property type="nucleotide sequence ID" value="NZ_CP088285.1"/>
</dbReference>
<comment type="subcellular location">
    <subcellularLocation>
        <location evidence="5">Cell membrane</location>
        <topology evidence="5">Multi-pass membrane protein</topology>
    </subcellularLocation>
    <subcellularLocation>
        <location evidence="1">Membrane</location>
        <topology evidence="1">Multi-pass membrane protein</topology>
    </subcellularLocation>
</comment>
<dbReference type="EMBL" id="JAAOLE020000001">
    <property type="protein sequence ID" value="NVI45108.1"/>
    <property type="molecule type" value="Genomic_DNA"/>
</dbReference>
<reference evidence="6" key="1">
    <citation type="submission" date="2020-06" db="EMBL/GenBank/DDBJ databases">
        <title>Whole Genome Sequence of Bradyrhizobium sp. Strain 1S1.</title>
        <authorList>
            <person name="Bromfield E.S.P."/>
            <person name="Cloutier S."/>
        </authorList>
    </citation>
    <scope>NUCLEOTIDE SEQUENCE [LARGE SCALE GENOMIC DNA]</scope>
    <source>
        <strain evidence="6">1S1</strain>
    </source>
</reference>
<dbReference type="PANTHER" id="PTHR43483:SF3">
    <property type="entry name" value="MEMBRANE TRANSPORTER PROTEIN HI_0806-RELATED"/>
    <property type="match status" value="1"/>
</dbReference>
<dbReference type="AlphaFoldDB" id="A0A973W0C8"/>
<keyword evidence="3 5" id="KW-1133">Transmembrane helix</keyword>
<organism evidence="6">
    <name type="scientific">Bradyrhizobium septentrionale</name>
    <dbReference type="NCBI Taxonomy" id="1404411"/>
    <lineage>
        <taxon>Bacteria</taxon>
        <taxon>Pseudomonadati</taxon>
        <taxon>Pseudomonadota</taxon>
        <taxon>Alphaproteobacteria</taxon>
        <taxon>Hyphomicrobiales</taxon>
        <taxon>Nitrobacteraceae</taxon>
        <taxon>Bradyrhizobium</taxon>
    </lineage>
</organism>
<evidence type="ECO:0000256" key="3">
    <source>
        <dbReference type="ARBA" id="ARBA00022989"/>
    </source>
</evidence>
<evidence type="ECO:0000313" key="6">
    <source>
        <dbReference type="EMBL" id="NVI45108.1"/>
    </source>
</evidence>
<evidence type="ECO:0000313" key="7">
    <source>
        <dbReference type="EMBL" id="WXC76940.1"/>
    </source>
</evidence>
<proteinExistence type="inferred from homology"/>
<feature type="transmembrane region" description="Helical" evidence="5">
    <location>
        <begin position="189"/>
        <end position="207"/>
    </location>
</feature>
<dbReference type="InterPro" id="IPR002781">
    <property type="entry name" value="TM_pro_TauE-like"/>
</dbReference>
<sequence length="241" mass="25323">MGFLFVLIVGLVAGTISGIVGTGSSIMLMPVLVYQYGPKQAVPIMAVAAVIANLSRILAWWREVDWRACAAYSITGIPAAALGARTLLALPSHAVDIAIGVFLIAMVPVRHWLARHELKANLWHLAIGGAVIGYLTGVVVSTGPLSVPLFLFYGLSKGAFLATEAASSLGLYVSKSVTFERFGALTPDIAFKGLIAGASLMSGAFIAKRFVLHLKPDAFRLIMDGIMLAAGVSLLWSAIAS</sequence>
<accession>A0A973W0C8</accession>
<keyword evidence="2 5" id="KW-0812">Transmembrane</keyword>